<organism evidence="4 5">
    <name type="scientific">Paenibacillus urinalis</name>
    <dbReference type="NCBI Taxonomy" id="521520"/>
    <lineage>
        <taxon>Bacteria</taxon>
        <taxon>Bacillati</taxon>
        <taxon>Bacillota</taxon>
        <taxon>Bacilli</taxon>
        <taxon>Bacillales</taxon>
        <taxon>Paenibacillaceae</taxon>
        <taxon>Paenibacillus</taxon>
    </lineage>
</organism>
<dbReference type="AlphaFoldDB" id="A0AAX3MVT2"/>
<evidence type="ECO:0000259" key="3">
    <source>
        <dbReference type="Pfam" id="PF09084"/>
    </source>
</evidence>
<sequence>MNNSWKKKMSGLTVTMALALIFSACSSSGSGSSTTEGSASASEEGDKEPVKITQVTNWFAQPEHGGQYTALAQGYYEEAGIDMTIEPGGPQVSSMQIVASGKAQFGMGQADEVLTARDNGIPVVAIAAIFQKSPQAMLFHADADIQDFEDLDGRNVYIAPGSGYWDFIKKKYDLTEVKDQTYTGQFVNFIEDKDAVTQSYVTSEPYTLEQQGIETRHLLTYDAGFQPYSNVLFTTEEFLEKNPEVVKSFLAASIKGWNYYKDHYEEMNEFLKERNPDLTLEGMKYGAEQEFELIFTDETESNGLLSMTEERWTKLQEDMYSLGLLKSKEDIGNVFTTEFLPGPSE</sequence>
<reference evidence="4" key="1">
    <citation type="submission" date="2023-02" db="EMBL/GenBank/DDBJ databases">
        <title>Pathogen: clinical or host-associated sample.</title>
        <authorList>
            <person name="Hergert J."/>
            <person name="Casey R."/>
            <person name="Wagner J."/>
            <person name="Young E.L."/>
            <person name="Oakeson K.F."/>
        </authorList>
    </citation>
    <scope>NUCLEOTIDE SEQUENCE</scope>
    <source>
        <strain evidence="4">2022CK-00830</strain>
    </source>
</reference>
<protein>
    <submittedName>
        <fullName evidence="4">ABC transporter substrate-binding protein</fullName>
    </submittedName>
</protein>
<gene>
    <name evidence="4" type="ORF">PUW23_19670</name>
</gene>
<feature type="signal peptide" evidence="2">
    <location>
        <begin position="1"/>
        <end position="27"/>
    </location>
</feature>
<dbReference type="SUPFAM" id="SSF53850">
    <property type="entry name" value="Periplasmic binding protein-like II"/>
    <property type="match status" value="1"/>
</dbReference>
<dbReference type="InterPro" id="IPR027939">
    <property type="entry name" value="NMT1/THI5"/>
</dbReference>
<evidence type="ECO:0000256" key="2">
    <source>
        <dbReference type="SAM" id="SignalP"/>
    </source>
</evidence>
<dbReference type="Proteomes" id="UP001220962">
    <property type="component" value="Chromosome"/>
</dbReference>
<evidence type="ECO:0000313" key="4">
    <source>
        <dbReference type="EMBL" id="WDH81711.1"/>
    </source>
</evidence>
<dbReference type="RefSeq" id="WP_047913257.1">
    <property type="nucleotide sequence ID" value="NZ_CP118101.1"/>
</dbReference>
<evidence type="ECO:0000313" key="5">
    <source>
        <dbReference type="Proteomes" id="UP001220962"/>
    </source>
</evidence>
<name>A0AAX3MVT2_9BACL</name>
<dbReference type="PANTHER" id="PTHR31528:SF3">
    <property type="entry name" value="THIAMINE BIOSYNTHESIS PROTEIN HI_0357-RELATED"/>
    <property type="match status" value="1"/>
</dbReference>
<evidence type="ECO:0000256" key="1">
    <source>
        <dbReference type="SAM" id="MobiDB-lite"/>
    </source>
</evidence>
<keyword evidence="2" id="KW-0732">Signal</keyword>
<proteinExistence type="predicted"/>
<feature type="chain" id="PRO_5043545062" evidence="2">
    <location>
        <begin position="28"/>
        <end position="345"/>
    </location>
</feature>
<feature type="region of interest" description="Disordered" evidence="1">
    <location>
        <begin position="26"/>
        <end position="49"/>
    </location>
</feature>
<dbReference type="PANTHER" id="PTHR31528">
    <property type="entry name" value="4-AMINO-5-HYDROXYMETHYL-2-METHYLPYRIMIDINE PHOSPHATE SYNTHASE THI11-RELATED"/>
    <property type="match status" value="1"/>
</dbReference>
<dbReference type="EMBL" id="CP118101">
    <property type="protein sequence ID" value="WDH81711.1"/>
    <property type="molecule type" value="Genomic_DNA"/>
</dbReference>
<dbReference type="GO" id="GO:0009228">
    <property type="term" value="P:thiamine biosynthetic process"/>
    <property type="evidence" value="ECO:0007669"/>
    <property type="project" value="InterPro"/>
</dbReference>
<dbReference type="Pfam" id="PF09084">
    <property type="entry name" value="NMT1"/>
    <property type="match status" value="1"/>
</dbReference>
<feature type="compositionally biased region" description="Low complexity" evidence="1">
    <location>
        <begin position="26"/>
        <end position="42"/>
    </location>
</feature>
<dbReference type="InterPro" id="IPR015168">
    <property type="entry name" value="SsuA/THI5"/>
</dbReference>
<dbReference type="PROSITE" id="PS51257">
    <property type="entry name" value="PROKAR_LIPOPROTEIN"/>
    <property type="match status" value="1"/>
</dbReference>
<dbReference type="Gene3D" id="3.40.190.10">
    <property type="entry name" value="Periplasmic binding protein-like II"/>
    <property type="match status" value="2"/>
</dbReference>
<feature type="domain" description="SsuA/THI5-like" evidence="3">
    <location>
        <begin position="61"/>
        <end position="265"/>
    </location>
</feature>
<accession>A0AAX3MVT2</accession>